<keyword evidence="3" id="KW-1185">Reference proteome</keyword>
<evidence type="ECO:0000256" key="1">
    <source>
        <dbReference type="ARBA" id="ARBA00022649"/>
    </source>
</evidence>
<evidence type="ECO:0000313" key="3">
    <source>
        <dbReference type="Proteomes" id="UP000220752"/>
    </source>
</evidence>
<keyword evidence="1" id="KW-1277">Toxin-antitoxin system</keyword>
<dbReference type="AlphaFoldDB" id="A0A2A6Z7D5"/>
<dbReference type="InterPro" id="IPR004386">
    <property type="entry name" value="Toxin_YafQ-like"/>
</dbReference>
<proteinExistence type="predicted"/>
<sequence length="88" mass="10512">MNYKITYTKRFIKNLKRLNAAERAQLKKKLEILEMDPLYPSLRTKRIQGTVDLFEFSVNMDVRVIWQYDGDTIILLLDIGHHDILNQF</sequence>
<protein>
    <submittedName>
        <fullName evidence="2">Cytotoxin</fullName>
    </submittedName>
</protein>
<comment type="caution">
    <text evidence="2">The sequence shown here is derived from an EMBL/GenBank/DDBJ whole genome shotgun (WGS) entry which is preliminary data.</text>
</comment>
<gene>
    <name evidence="2" type="ORF">CGS46_12200</name>
</gene>
<accession>A0A2A6Z7D5</accession>
<name>A0A2A6Z7D5_9FIRM</name>
<dbReference type="Pfam" id="PF15738">
    <property type="entry name" value="YafQ_toxin"/>
    <property type="match status" value="1"/>
</dbReference>
<dbReference type="InterPro" id="IPR007712">
    <property type="entry name" value="RelE/ParE_toxin"/>
</dbReference>
<dbReference type="EMBL" id="NMTQ01000037">
    <property type="protein sequence ID" value="PDX57283.1"/>
    <property type="molecule type" value="Genomic_DNA"/>
</dbReference>
<evidence type="ECO:0000313" key="2">
    <source>
        <dbReference type="EMBL" id="PDX57283.1"/>
    </source>
</evidence>
<dbReference type="Proteomes" id="UP000220752">
    <property type="component" value="Unassembled WGS sequence"/>
</dbReference>
<dbReference type="SUPFAM" id="SSF143011">
    <property type="entry name" value="RelE-like"/>
    <property type="match status" value="1"/>
</dbReference>
<organism evidence="2 3">
    <name type="scientific">Faecalibacterium langellae</name>
    <dbReference type="NCBI Taxonomy" id="3435293"/>
    <lineage>
        <taxon>Bacteria</taxon>
        <taxon>Bacillati</taxon>
        <taxon>Bacillota</taxon>
        <taxon>Clostridia</taxon>
        <taxon>Eubacteriales</taxon>
        <taxon>Oscillospiraceae</taxon>
        <taxon>Faecalibacterium</taxon>
    </lineage>
</organism>
<dbReference type="InterPro" id="IPR035093">
    <property type="entry name" value="RelE/ParE_toxin_dom_sf"/>
</dbReference>
<dbReference type="RefSeq" id="WP_097774883.1">
    <property type="nucleotide sequence ID" value="NZ_CABMES010000005.1"/>
</dbReference>
<dbReference type="NCBIfam" id="TIGR02385">
    <property type="entry name" value="RelE_StbE"/>
    <property type="match status" value="1"/>
</dbReference>
<reference evidence="2 3" key="1">
    <citation type="journal article" date="2017" name="Front. Microbiol.">
        <title>New Insights into the Diversity of the Genus Faecalibacterium.</title>
        <authorList>
            <person name="Benevides L."/>
            <person name="Burman S."/>
            <person name="Martin R."/>
            <person name="Robert V."/>
            <person name="Thomas M."/>
            <person name="Miquel S."/>
            <person name="Chain F."/>
            <person name="Sokol H."/>
            <person name="Bermudez-Humaran L.G."/>
            <person name="Morrison M."/>
            <person name="Langella P."/>
            <person name="Azevedo V.A."/>
            <person name="Chatel J.M."/>
            <person name="Soares S."/>
        </authorList>
    </citation>
    <scope>NUCLEOTIDE SEQUENCE [LARGE SCALE GENOMIC DNA]</scope>
    <source>
        <strain evidence="3">CNCM I-4540</strain>
    </source>
</reference>
<dbReference type="Gene3D" id="3.30.2310.20">
    <property type="entry name" value="RelE-like"/>
    <property type="match status" value="1"/>
</dbReference>